<name>A0ABU7AFK8_9TELE</name>
<dbReference type="Proteomes" id="UP001345963">
    <property type="component" value="Unassembled WGS sequence"/>
</dbReference>
<gene>
    <name evidence="1" type="ORF">ATANTOWER_015181</name>
</gene>
<proteinExistence type="predicted"/>
<reference evidence="1 2" key="1">
    <citation type="submission" date="2021-07" db="EMBL/GenBank/DDBJ databases">
        <authorList>
            <person name="Palmer J.M."/>
        </authorList>
    </citation>
    <scope>NUCLEOTIDE SEQUENCE [LARGE SCALE GENOMIC DNA]</scope>
    <source>
        <strain evidence="1 2">AT_MEX2019</strain>
        <tissue evidence="1">Muscle</tissue>
    </source>
</reference>
<sequence>ISCTWLQRDRGSETTTVIVASPILQQGITFEENKRNTQQCLPIPSFFLGCHLWPPPTPSLSLSHTHTQRHTHKYTPGFFYFRRRVQFLLRRTKCKRDIVSGWFKYSVIKSK</sequence>
<comment type="caution">
    <text evidence="1">The sequence shown here is derived from an EMBL/GenBank/DDBJ whole genome shotgun (WGS) entry which is preliminary data.</text>
</comment>
<protein>
    <submittedName>
        <fullName evidence="1">Uncharacterized protein</fullName>
    </submittedName>
</protein>
<evidence type="ECO:0000313" key="1">
    <source>
        <dbReference type="EMBL" id="MED6236854.1"/>
    </source>
</evidence>
<organism evidence="1 2">
    <name type="scientific">Ataeniobius toweri</name>
    <dbReference type="NCBI Taxonomy" id="208326"/>
    <lineage>
        <taxon>Eukaryota</taxon>
        <taxon>Metazoa</taxon>
        <taxon>Chordata</taxon>
        <taxon>Craniata</taxon>
        <taxon>Vertebrata</taxon>
        <taxon>Euteleostomi</taxon>
        <taxon>Actinopterygii</taxon>
        <taxon>Neopterygii</taxon>
        <taxon>Teleostei</taxon>
        <taxon>Neoteleostei</taxon>
        <taxon>Acanthomorphata</taxon>
        <taxon>Ovalentaria</taxon>
        <taxon>Atherinomorphae</taxon>
        <taxon>Cyprinodontiformes</taxon>
        <taxon>Goodeidae</taxon>
        <taxon>Ataeniobius</taxon>
    </lineage>
</organism>
<evidence type="ECO:0000313" key="2">
    <source>
        <dbReference type="Proteomes" id="UP001345963"/>
    </source>
</evidence>
<feature type="non-terminal residue" evidence="1">
    <location>
        <position position="1"/>
    </location>
</feature>
<keyword evidence="2" id="KW-1185">Reference proteome</keyword>
<dbReference type="EMBL" id="JAHUTI010012986">
    <property type="protein sequence ID" value="MED6236854.1"/>
    <property type="molecule type" value="Genomic_DNA"/>
</dbReference>
<accession>A0ABU7AFK8</accession>